<evidence type="ECO:0000259" key="1">
    <source>
        <dbReference type="Pfam" id="PF13456"/>
    </source>
</evidence>
<comment type="caution">
    <text evidence="2">The sequence shown here is derived from an EMBL/GenBank/DDBJ whole genome shotgun (WGS) entry which is preliminary data.</text>
</comment>
<proteinExistence type="predicted"/>
<gene>
    <name evidence="2" type="ORF">E2562_017825</name>
</gene>
<reference evidence="2 3" key="1">
    <citation type="submission" date="2019-11" db="EMBL/GenBank/DDBJ databases">
        <title>Whole genome sequence of Oryza granulata.</title>
        <authorList>
            <person name="Li W."/>
        </authorList>
    </citation>
    <scope>NUCLEOTIDE SEQUENCE [LARGE SCALE GENOMIC DNA]</scope>
    <source>
        <strain evidence="3">cv. Menghai</strain>
        <tissue evidence="2">Leaf</tissue>
    </source>
</reference>
<evidence type="ECO:0000313" key="3">
    <source>
        <dbReference type="Proteomes" id="UP000479710"/>
    </source>
</evidence>
<dbReference type="InterPro" id="IPR002156">
    <property type="entry name" value="RNaseH_domain"/>
</dbReference>
<dbReference type="Pfam" id="PF13456">
    <property type="entry name" value="RVT_3"/>
    <property type="match status" value="1"/>
</dbReference>
<dbReference type="Proteomes" id="UP000479710">
    <property type="component" value="Unassembled WGS sequence"/>
</dbReference>
<accession>A0A6G1DY14</accession>
<dbReference type="OrthoDB" id="101614at2759"/>
<organism evidence="2 3">
    <name type="scientific">Oryza meyeriana var. granulata</name>
    <dbReference type="NCBI Taxonomy" id="110450"/>
    <lineage>
        <taxon>Eukaryota</taxon>
        <taxon>Viridiplantae</taxon>
        <taxon>Streptophyta</taxon>
        <taxon>Embryophyta</taxon>
        <taxon>Tracheophyta</taxon>
        <taxon>Spermatophyta</taxon>
        <taxon>Magnoliopsida</taxon>
        <taxon>Liliopsida</taxon>
        <taxon>Poales</taxon>
        <taxon>Poaceae</taxon>
        <taxon>BOP clade</taxon>
        <taxon>Oryzoideae</taxon>
        <taxon>Oryzeae</taxon>
        <taxon>Oryzinae</taxon>
        <taxon>Oryza</taxon>
        <taxon>Oryza meyeriana</taxon>
    </lineage>
</organism>
<name>A0A6G1DY14_9ORYZ</name>
<dbReference type="Gene3D" id="3.30.420.10">
    <property type="entry name" value="Ribonuclease H-like superfamily/Ribonuclease H"/>
    <property type="match status" value="1"/>
</dbReference>
<protein>
    <recommendedName>
        <fullName evidence="1">RNase H type-1 domain-containing protein</fullName>
    </recommendedName>
</protein>
<dbReference type="GO" id="GO:0004523">
    <property type="term" value="F:RNA-DNA hybrid ribonuclease activity"/>
    <property type="evidence" value="ECO:0007669"/>
    <property type="project" value="InterPro"/>
</dbReference>
<dbReference type="InterPro" id="IPR036397">
    <property type="entry name" value="RNaseH_sf"/>
</dbReference>
<keyword evidence="3" id="KW-1185">Reference proteome</keyword>
<dbReference type="PANTHER" id="PTHR48475:SF1">
    <property type="entry name" value="RNASE H TYPE-1 DOMAIN-CONTAINING PROTEIN"/>
    <property type="match status" value="1"/>
</dbReference>
<dbReference type="InterPro" id="IPR012337">
    <property type="entry name" value="RNaseH-like_sf"/>
</dbReference>
<dbReference type="PANTHER" id="PTHR48475">
    <property type="entry name" value="RIBONUCLEASE H"/>
    <property type="match status" value="1"/>
</dbReference>
<dbReference type="SUPFAM" id="SSF53098">
    <property type="entry name" value="Ribonuclease H-like"/>
    <property type="match status" value="1"/>
</dbReference>
<dbReference type="GO" id="GO:0003676">
    <property type="term" value="F:nucleic acid binding"/>
    <property type="evidence" value="ECO:0007669"/>
    <property type="project" value="InterPro"/>
</dbReference>
<dbReference type="AlphaFoldDB" id="A0A6G1DY14"/>
<feature type="domain" description="RNase H type-1" evidence="1">
    <location>
        <begin position="5"/>
        <end position="123"/>
    </location>
</feature>
<dbReference type="EMBL" id="SPHZ02000005">
    <property type="protein sequence ID" value="KAF0917367.1"/>
    <property type="molecule type" value="Genomic_DNA"/>
</dbReference>
<sequence>MAHTDGAWGAARVRAAAIITSPTGKAAAFAARQEFRTTNNIVEYEAILLALWKARAMGVPHIIIRMDSQVAARQIDKSLQACHLELTKYLAAFQKAEANFKGISVRSMPRSEIANANALAKAAINNEPLPAHVLYEVLHGSAPHRPP</sequence>
<evidence type="ECO:0000313" key="2">
    <source>
        <dbReference type="EMBL" id="KAF0917367.1"/>
    </source>
</evidence>